<dbReference type="PANTHER" id="PTHR16466:SF6">
    <property type="entry name" value="TELOMERIC REPEAT-BINDING FACTOR 2-INTERACTING PROTEIN 1"/>
    <property type="match status" value="1"/>
</dbReference>
<evidence type="ECO:0000313" key="14">
    <source>
        <dbReference type="EMBL" id="EGS19868.1"/>
    </source>
</evidence>
<protein>
    <recommendedName>
        <fullName evidence="4">Telomeric repeat-binding factor 2-interacting protein 1</fullName>
    </recommendedName>
    <alternativeName>
        <fullName evidence="11">Repressor/activator protein 1 homolog</fullName>
    </alternativeName>
</protein>
<feature type="compositionally biased region" description="Acidic residues" evidence="12">
    <location>
        <begin position="1068"/>
        <end position="1085"/>
    </location>
</feature>
<name>G0S8V7_CHATD</name>
<feature type="compositionally biased region" description="Polar residues" evidence="12">
    <location>
        <begin position="1099"/>
        <end position="1109"/>
    </location>
</feature>
<comment type="similarity">
    <text evidence="3">Belongs to the RAP1 family.</text>
</comment>
<dbReference type="SUPFAM" id="SSF46689">
    <property type="entry name" value="Homeodomain-like"/>
    <property type="match status" value="2"/>
</dbReference>
<evidence type="ECO:0000313" key="15">
    <source>
        <dbReference type="Proteomes" id="UP000008066"/>
    </source>
</evidence>
<dbReference type="Pfam" id="PF11626">
    <property type="entry name" value="Rap1_C"/>
    <property type="match status" value="1"/>
</dbReference>
<dbReference type="Gene3D" id="3.40.50.10190">
    <property type="entry name" value="BRCT domain"/>
    <property type="match status" value="1"/>
</dbReference>
<dbReference type="OrthoDB" id="435460at2759"/>
<evidence type="ECO:0000259" key="13">
    <source>
        <dbReference type="PROSITE" id="PS50172"/>
    </source>
</evidence>
<feature type="compositionally biased region" description="Acidic residues" evidence="12">
    <location>
        <begin position="344"/>
        <end position="356"/>
    </location>
</feature>
<evidence type="ECO:0000256" key="8">
    <source>
        <dbReference type="ARBA" id="ARBA00023159"/>
    </source>
</evidence>
<feature type="compositionally biased region" description="Basic and acidic residues" evidence="12">
    <location>
        <begin position="446"/>
        <end position="458"/>
    </location>
</feature>
<dbReference type="SUPFAM" id="SSF52113">
    <property type="entry name" value="BRCT domain"/>
    <property type="match status" value="1"/>
</dbReference>
<keyword evidence="5" id="KW-0158">Chromosome</keyword>
<keyword evidence="15" id="KW-1185">Reference proteome</keyword>
<dbReference type="InterPro" id="IPR001357">
    <property type="entry name" value="BRCT_dom"/>
</dbReference>
<feature type="region of interest" description="Disordered" evidence="12">
    <location>
        <begin position="731"/>
        <end position="1138"/>
    </location>
</feature>
<dbReference type="eggNOG" id="ENOG502S85C">
    <property type="taxonomic scope" value="Eukaryota"/>
</dbReference>
<evidence type="ECO:0000256" key="1">
    <source>
        <dbReference type="ARBA" id="ARBA00004123"/>
    </source>
</evidence>
<dbReference type="GO" id="GO:0031848">
    <property type="term" value="P:protection from non-homologous end joining at telomere"/>
    <property type="evidence" value="ECO:0007669"/>
    <property type="project" value="TreeGrafter"/>
</dbReference>
<organism evidence="15">
    <name type="scientific">Chaetomium thermophilum (strain DSM 1495 / CBS 144.50 / IMI 039719)</name>
    <name type="common">Thermochaetoides thermophila</name>
    <dbReference type="NCBI Taxonomy" id="759272"/>
    <lineage>
        <taxon>Eukaryota</taxon>
        <taxon>Fungi</taxon>
        <taxon>Dikarya</taxon>
        <taxon>Ascomycota</taxon>
        <taxon>Pezizomycotina</taxon>
        <taxon>Sordariomycetes</taxon>
        <taxon>Sordariomycetidae</taxon>
        <taxon>Sordariales</taxon>
        <taxon>Chaetomiaceae</taxon>
        <taxon>Thermochaetoides</taxon>
    </lineage>
</organism>
<feature type="compositionally biased region" description="Basic and acidic residues" evidence="12">
    <location>
        <begin position="535"/>
        <end position="545"/>
    </location>
</feature>
<dbReference type="GO" id="GO:0042162">
    <property type="term" value="F:telomeric DNA binding"/>
    <property type="evidence" value="ECO:0007669"/>
    <property type="project" value="TreeGrafter"/>
</dbReference>
<accession>G0S8V7</accession>
<dbReference type="Proteomes" id="UP000008066">
    <property type="component" value="Unassembled WGS sequence"/>
</dbReference>
<feature type="compositionally biased region" description="Low complexity" evidence="12">
    <location>
        <begin position="594"/>
        <end position="615"/>
    </location>
</feature>
<evidence type="ECO:0000256" key="7">
    <source>
        <dbReference type="ARBA" id="ARBA00023015"/>
    </source>
</evidence>
<feature type="compositionally biased region" description="Basic and acidic residues" evidence="12">
    <location>
        <begin position="960"/>
        <end position="969"/>
    </location>
</feature>
<dbReference type="GO" id="GO:0070187">
    <property type="term" value="C:shelterin complex"/>
    <property type="evidence" value="ECO:0007669"/>
    <property type="project" value="TreeGrafter"/>
</dbReference>
<evidence type="ECO:0000256" key="4">
    <source>
        <dbReference type="ARBA" id="ARBA00017805"/>
    </source>
</evidence>
<feature type="compositionally biased region" description="Polar residues" evidence="12">
    <location>
        <begin position="872"/>
        <end position="914"/>
    </location>
</feature>
<dbReference type="InterPro" id="IPR015010">
    <property type="entry name" value="TERF2IP_Myb"/>
</dbReference>
<evidence type="ECO:0000256" key="10">
    <source>
        <dbReference type="ARBA" id="ARBA00023242"/>
    </source>
</evidence>
<dbReference type="GO" id="GO:0010833">
    <property type="term" value="P:telomere maintenance via telomere lengthening"/>
    <property type="evidence" value="ECO:0007669"/>
    <property type="project" value="TreeGrafter"/>
</dbReference>
<dbReference type="InterPro" id="IPR036431">
    <property type="entry name" value="ARID_dom_sf"/>
</dbReference>
<dbReference type="PROSITE" id="PS50172">
    <property type="entry name" value="BRCT"/>
    <property type="match status" value="1"/>
</dbReference>
<evidence type="ECO:0000256" key="5">
    <source>
        <dbReference type="ARBA" id="ARBA00022454"/>
    </source>
</evidence>
<feature type="region of interest" description="Disordered" evidence="12">
    <location>
        <begin position="193"/>
        <end position="272"/>
    </location>
</feature>
<dbReference type="EMBL" id="GL988043">
    <property type="protein sequence ID" value="EGS19868.1"/>
    <property type="molecule type" value="Genomic_DNA"/>
</dbReference>
<feature type="region of interest" description="Disordered" evidence="12">
    <location>
        <begin position="473"/>
        <end position="624"/>
    </location>
</feature>
<feature type="region of interest" description="Disordered" evidence="12">
    <location>
        <begin position="1156"/>
        <end position="1184"/>
    </location>
</feature>
<dbReference type="KEGG" id="cthr:CTHT_0043580"/>
<dbReference type="PANTHER" id="PTHR16466">
    <property type="entry name" value="TELOMERE REPEAT-BINDING FACTOR 2-INTERACTING PROTEIN 1"/>
    <property type="match status" value="1"/>
</dbReference>
<dbReference type="Gene3D" id="1.10.10.60">
    <property type="entry name" value="Homeodomain-like"/>
    <property type="match status" value="2"/>
</dbReference>
<dbReference type="RefSeq" id="XP_006694753.1">
    <property type="nucleotide sequence ID" value="XM_006694690.1"/>
</dbReference>
<feature type="compositionally biased region" description="Acidic residues" evidence="12">
    <location>
        <begin position="989"/>
        <end position="1008"/>
    </location>
</feature>
<evidence type="ECO:0000256" key="3">
    <source>
        <dbReference type="ARBA" id="ARBA00010467"/>
    </source>
</evidence>
<dbReference type="CDD" id="cd11655">
    <property type="entry name" value="rap1_myb-like"/>
    <property type="match status" value="2"/>
</dbReference>
<gene>
    <name evidence="14" type="ORF">CTHT_0043580</name>
</gene>
<keyword evidence="10" id="KW-0539">Nucleus</keyword>
<dbReference type="HOGENOM" id="CLU_006783_1_0_1"/>
<dbReference type="InterPro" id="IPR036420">
    <property type="entry name" value="BRCT_dom_sf"/>
</dbReference>
<feature type="compositionally biased region" description="Acidic residues" evidence="12">
    <location>
        <begin position="744"/>
        <end position="773"/>
    </location>
</feature>
<evidence type="ECO:0000256" key="9">
    <source>
        <dbReference type="ARBA" id="ARBA00023163"/>
    </source>
</evidence>
<evidence type="ECO:0000256" key="11">
    <source>
        <dbReference type="ARBA" id="ARBA00032471"/>
    </source>
</evidence>
<dbReference type="InterPro" id="IPR021661">
    <property type="entry name" value="Rap1_C"/>
</dbReference>
<feature type="compositionally biased region" description="Basic and acidic residues" evidence="12">
    <location>
        <begin position="372"/>
        <end position="405"/>
    </location>
</feature>
<evidence type="ECO:0000256" key="2">
    <source>
        <dbReference type="ARBA" id="ARBA00004574"/>
    </source>
</evidence>
<keyword evidence="6" id="KW-0779">Telomere</keyword>
<dbReference type="STRING" id="759272.G0S8V7"/>
<evidence type="ECO:0000256" key="12">
    <source>
        <dbReference type="SAM" id="MobiDB-lite"/>
    </source>
</evidence>
<keyword evidence="7" id="KW-0805">Transcription regulation</keyword>
<dbReference type="GeneID" id="18258396"/>
<reference evidence="14 15" key="1">
    <citation type="journal article" date="2011" name="Cell">
        <title>Insight into structure and assembly of the nuclear pore complex by utilizing the genome of a eukaryotic thermophile.</title>
        <authorList>
            <person name="Amlacher S."/>
            <person name="Sarges P."/>
            <person name="Flemming D."/>
            <person name="van Noort V."/>
            <person name="Kunze R."/>
            <person name="Devos D.P."/>
            <person name="Arumugam M."/>
            <person name="Bork P."/>
            <person name="Hurt E."/>
        </authorList>
    </citation>
    <scope>NUCLEOTIDE SEQUENCE [LARGE SCALE GENOMIC DNA]</scope>
    <source>
        <strain evidence="15">DSM 1495 / CBS 144.50 / IMI 039719</strain>
    </source>
</reference>
<dbReference type="InterPro" id="IPR009057">
    <property type="entry name" value="Homeodomain-like_sf"/>
</dbReference>
<feature type="domain" description="BRCT" evidence="13">
    <location>
        <begin position="14"/>
        <end position="93"/>
    </location>
</feature>
<keyword evidence="9" id="KW-0804">Transcription</keyword>
<keyword evidence="8" id="KW-0010">Activator</keyword>
<feature type="region of interest" description="Disordered" evidence="12">
    <location>
        <begin position="100"/>
        <end position="125"/>
    </location>
</feature>
<dbReference type="InterPro" id="IPR039595">
    <property type="entry name" value="TE2IP/Rap1"/>
</dbReference>
<feature type="compositionally biased region" description="Acidic residues" evidence="12">
    <location>
        <begin position="573"/>
        <end position="587"/>
    </location>
</feature>
<dbReference type="SUPFAM" id="SSF46774">
    <property type="entry name" value="ARID-like"/>
    <property type="match status" value="1"/>
</dbReference>
<feature type="compositionally biased region" description="Polar residues" evidence="12">
    <location>
        <begin position="1122"/>
        <end position="1138"/>
    </location>
</feature>
<feature type="compositionally biased region" description="Low complexity" evidence="12">
    <location>
        <begin position="218"/>
        <end position="239"/>
    </location>
</feature>
<dbReference type="Pfam" id="PF16589">
    <property type="entry name" value="BRCT_2"/>
    <property type="match status" value="1"/>
</dbReference>
<sequence>MAAHIAYELEDGEVHGTLFKGMKFWVAQRVPIRNDILKMIKDNGGEVVRLEKQADILIADHARKDAPEGSVSWKFVTESIQQGQRLNKDSYIIQHGASTLASASDAQPSRVRGKTAPRKHARNPFTKDDDRILAAWVLNHALQDRISGNEVYKKLDQEYPNSGHTWQSWRDRWVKRLAYYSKKEIQALAREAPEGWRKQVQRAQGRGAPTRVTPIREQQATASQTTASQQDVSESSSSEAEGPSPHATPPRERQDNQMRSTSSPGLASPKRNHFTAQEDEMLVAYVKECENEGLHIYGNKIYQTFAEKHPQHTWQAWRTRWYKHLSGHQPGTRRVKGKEPVTQDSDEEGEEVEGQAEAEREEPRSSAVSRESSSEKAKGKQPARKDSEKKEGEVDRKVEPEENHKPSSVSHQPGANKGKGKRIVSQDSGSEDNAVPGEGESEHEDFESAHEARERRFAELERKKQELLARKQVREHERQLQQHQLGEEAGADEEAVLHYTQEEAADSSEEEYSAREQSQQEGETQDGYEGPSPDLGEKGEDHDAGETSALELPRAEDEVEDAEVRASTREPSPSEDERETQDDESLPIEETLLQPASAQSRQSSQAASSCSQPRPTSRPIQEAPPNLNIDRKVFWYAFNQFRNIAFGPSARRSFWAQIGRHTVDYYNLWVAVTKEDHHASRNWWKICEDLGLNWIEDRDLPDKVKEVYERELMQLEAAIKEYSVEELRMEAEEEELGQRMGGSESDEEDEEYEQDTEGIEPDSEADMSADEKEEVVIEGVESKSEEEEDVWEEAEEEPTPTRARHLRTLHIAPSPPAPSTKRTFSKMGGSSSLSARKRRRYDRDEEIPETQFRPNDRPSSPEIQETPPHKTAASSYRQGSKNTQKGSQLFSRTNVDSKSADASQYFSAPTQENGSECAEPGTQYYSFPRNENGLVQDGDNLLQDDDDDWLAPSRQLLSELGEHAPDGSPDRPLLSIEAVDPQFEPEEKQPDEDEDDEDDEEDEDEEAFETLPRYSSTTQRKQTAAAGLVTHRAPVEPRYNPQYSRLDEGKGKESAFASFSPSPPLPREEDEEDDEVDDDDYEDAFEALPKQHPAFQHKQVATNRLSTHRAQPLPARLDKGQSKQTVLSSSPPTFPLSHSSYPHQNPFTPIPNRFPLSSALPQNHGTIPRRPSYPPPPDSPSSNAAANLEAFESIIKYYTSLGHRPSDISRALRATSLRHVPHFPSVLSHLEQYGRVEMEIPEVWTEREDEILRGVMKYLQKLKGKMPRWEDGAAWCGGDAELCRGFWRVVERWKWKGVRERVRFLEDWEMAKV</sequence>
<proteinExistence type="inferred from homology"/>
<feature type="region of interest" description="Disordered" evidence="12">
    <location>
        <begin position="327"/>
        <end position="458"/>
    </location>
</feature>
<feature type="compositionally biased region" description="Acidic residues" evidence="12">
    <location>
        <begin position="784"/>
        <end position="798"/>
    </location>
</feature>
<feature type="compositionally biased region" description="Polar residues" evidence="12">
    <location>
        <begin position="1013"/>
        <end position="1022"/>
    </location>
</feature>
<feature type="compositionally biased region" description="Basic residues" evidence="12">
    <location>
        <begin position="111"/>
        <end position="122"/>
    </location>
</feature>
<dbReference type="Pfam" id="PF08914">
    <property type="entry name" value="Myb_Rap1"/>
    <property type="match status" value="2"/>
</dbReference>
<evidence type="ECO:0000256" key="6">
    <source>
        <dbReference type="ARBA" id="ARBA00022895"/>
    </source>
</evidence>
<feature type="compositionally biased region" description="Basic residues" evidence="12">
    <location>
        <begin position="327"/>
        <end position="336"/>
    </location>
</feature>
<comment type="subcellular location">
    <subcellularLocation>
        <location evidence="2">Chromosome</location>
        <location evidence="2">Telomere</location>
    </subcellularLocation>
    <subcellularLocation>
        <location evidence="1">Nucleus</location>
    </subcellularLocation>
</comment>